<accession>A0A498R513</accession>
<keyword evidence="2" id="KW-0808">Transferase</keyword>
<feature type="domain" description="Glycosyltransferase subfamily 4-like N-terminal" evidence="1">
    <location>
        <begin position="11"/>
        <end position="139"/>
    </location>
</feature>
<keyword evidence="3" id="KW-1185">Reference proteome</keyword>
<reference evidence="2 3" key="1">
    <citation type="submission" date="2018-06" db="EMBL/GenBank/DDBJ databases">
        <authorList>
            <person name="Strepis N."/>
        </authorList>
    </citation>
    <scope>NUCLEOTIDE SEQUENCE [LARGE SCALE GENOMIC DNA]</scope>
    <source>
        <strain evidence="2">LUCI</strain>
    </source>
</reference>
<dbReference type="InterPro" id="IPR050194">
    <property type="entry name" value="Glycosyltransferase_grp1"/>
</dbReference>
<protein>
    <submittedName>
        <fullName evidence="2">Glycosyl transferases group 1</fullName>
    </submittedName>
</protein>
<dbReference type="Pfam" id="PF13692">
    <property type="entry name" value="Glyco_trans_1_4"/>
    <property type="match status" value="1"/>
</dbReference>
<name>A0A498R513_9FIRM</name>
<dbReference type="InterPro" id="IPR028098">
    <property type="entry name" value="Glyco_trans_4-like_N"/>
</dbReference>
<dbReference type="AlphaFoldDB" id="A0A498R513"/>
<dbReference type="PANTHER" id="PTHR45947">
    <property type="entry name" value="SULFOQUINOVOSYL TRANSFERASE SQD2"/>
    <property type="match status" value="1"/>
</dbReference>
<sequence>MTLSPEGSDSLASTVQDAGFKIYFGNCDRLRGLYSVRRHILAVIDQFQPDITHSHGVRPDIINAFVNNKTVTFSTIHNSLNGVYKLKYGKLTGEMMDILQLAAIKRIRYPVACAKTLAEELKSNYGINTAIVSNGIDLSVFNGTSTKTKKELLIELNLPDASLVFVTSGALTAWKDPFLIMNAFTASAIGKKAVLVICGDGPLREACQKQVAGNPRIYFTGNVCNIKSYLMAADYFISASKIEGLPNAVLEAMACYLPVILSDIPAHREILAYDYRAGILFDQAHSENLIRTLDNLDFITSDTGLYARKVIKNHFSKEIMTGKYAALYEMACSQSDRERGLWPKA</sequence>
<dbReference type="Pfam" id="PF13439">
    <property type="entry name" value="Glyco_transf_4"/>
    <property type="match status" value="1"/>
</dbReference>
<organism evidence="2 3">
    <name type="scientific">Lucifera butyrica</name>
    <dbReference type="NCBI Taxonomy" id="1351585"/>
    <lineage>
        <taxon>Bacteria</taxon>
        <taxon>Bacillati</taxon>
        <taxon>Bacillota</taxon>
        <taxon>Negativicutes</taxon>
        <taxon>Veillonellales</taxon>
        <taxon>Veillonellaceae</taxon>
        <taxon>Lucifera</taxon>
    </lineage>
</organism>
<dbReference type="GO" id="GO:0016757">
    <property type="term" value="F:glycosyltransferase activity"/>
    <property type="evidence" value="ECO:0007669"/>
    <property type="project" value="TreeGrafter"/>
</dbReference>
<dbReference type="EMBL" id="UPPP01000055">
    <property type="protein sequence ID" value="VBB05352.1"/>
    <property type="molecule type" value="Genomic_DNA"/>
</dbReference>
<evidence type="ECO:0000259" key="1">
    <source>
        <dbReference type="Pfam" id="PF13439"/>
    </source>
</evidence>
<proteinExistence type="predicted"/>
<evidence type="ECO:0000313" key="2">
    <source>
        <dbReference type="EMBL" id="VBB05352.1"/>
    </source>
</evidence>
<dbReference type="CDD" id="cd03801">
    <property type="entry name" value="GT4_PimA-like"/>
    <property type="match status" value="1"/>
</dbReference>
<dbReference type="Gene3D" id="3.40.50.2000">
    <property type="entry name" value="Glycogen Phosphorylase B"/>
    <property type="match status" value="2"/>
</dbReference>
<gene>
    <name evidence="2" type="ORF">LUCI_0561</name>
</gene>
<dbReference type="SUPFAM" id="SSF53756">
    <property type="entry name" value="UDP-Glycosyltransferase/glycogen phosphorylase"/>
    <property type="match status" value="1"/>
</dbReference>
<dbReference type="Proteomes" id="UP000277811">
    <property type="component" value="Unassembled WGS sequence"/>
</dbReference>
<evidence type="ECO:0000313" key="3">
    <source>
        <dbReference type="Proteomes" id="UP000277811"/>
    </source>
</evidence>
<dbReference type="PANTHER" id="PTHR45947:SF15">
    <property type="entry name" value="TEICHURONIC ACID BIOSYNTHESIS GLYCOSYLTRANSFERASE TUAC-RELATED"/>
    <property type="match status" value="1"/>
</dbReference>